<dbReference type="EMBL" id="CP018099">
    <property type="protein sequence ID" value="APF16904.1"/>
    <property type="molecule type" value="Genomic_DNA"/>
</dbReference>
<feature type="signal peptide" evidence="9">
    <location>
        <begin position="1"/>
        <end position="20"/>
    </location>
</feature>
<dbReference type="AlphaFoldDB" id="H1XU05"/>
<dbReference type="Pfam" id="PF00675">
    <property type="entry name" value="Peptidase_M16"/>
    <property type="match status" value="1"/>
</dbReference>
<dbReference type="RefSeq" id="WP_006927433.1">
    <property type="nucleotide sequence ID" value="NZ_CM001402.1"/>
</dbReference>
<dbReference type="OrthoDB" id="9811314at2"/>
<sequence precursor="true">MKKYFLFWAIISLLVMSSCAHLKQDYAAEKSEQQNAFSLNTPLPFDTTIIKGQLPNGLTYLIKQNAKPEKRLFLRLVVKIGSVVEEDNEQGIAHFCEHMAFNGTKHFKKQELIDFLESIGMRFGADLNAYTSFDQTVYMLEVPTDSLPLIRQAFQIVEDWAHNVLYDPQEIDRERGVVIEEWRRGRGAYQRVRDQFLPVLFKESRYAKRLPIGKKEILETFPHEVPLNFYKKWYRPELMAVIVVGDFDPQTLKDLTLEHFSNLQNPPNAPERVYYPVPPQNRTIFSLAKDPELPVAQIEIDYKRDPDTARVVADYRKSLMESMISQMLSKRLQEYTSRPNPPFNYAYSSMMRLVQTKEIFTIACAARSEDILSGYKTLLIESRRALEHGFTPSELERQKKSILSYLKKAFNERDKQNSKKLIEEYTRHVLYMESVPGIEKEFEIVKQILPGISLAEINQLTGELLQNPDRVIAVMGPDKEGVYFPTEDTLKTILAAVDTMKIAPYVDQKIAKQLVDKQITPGSVVKEINHSDIGVIEWRLSNGARILLKPTDFKNDEILMNGFSFGGYSLAPDSIYDSARFSSAIASASGLGKFNRIQLRKFLAGKVVRLNAGISKDTEEFNGSSSVKDFESLLQMVYLNFVSPRFDSTAFQSLIARQKSWLKNKELDPEAVYNDSLIVWLTQRHPRYLPVNEQTLSRIRLKPAADFYRQRFDNPGDFTFIFVGSFKPETIRPLLETYIGGIPGHEEREKWGSQDYTPPDQVVEKRLYKGVDPKSVNTIIFSGPFNWSFENVRKGLFMADILEIKLRERIREAESGTYSISVRGKFYHIPRQRYELLIRFSCDPKRVEELTADVFQQIDSLLQFGPQEKDLQKVREMYLKDYEEGLKQNGFWRSRLHYSLFHQIPFDHVLRMDDIYRSITLQDVHQMAKELLNKKRYLRAVLLPEKLN</sequence>
<dbReference type="SUPFAM" id="SSF63411">
    <property type="entry name" value="LuxS/MPP-like metallohydrolase"/>
    <property type="match status" value="4"/>
</dbReference>
<evidence type="ECO:0000259" key="11">
    <source>
        <dbReference type="Pfam" id="PF05193"/>
    </source>
</evidence>
<comment type="similarity">
    <text evidence="2 8">Belongs to the peptidase M16 family.</text>
</comment>
<evidence type="ECO:0000256" key="2">
    <source>
        <dbReference type="ARBA" id="ARBA00007261"/>
    </source>
</evidence>
<feature type="domain" description="Peptidase M16 N-terminal" evidence="10">
    <location>
        <begin position="64"/>
        <end position="189"/>
    </location>
</feature>
<name>H1XU05_CALAY</name>
<dbReference type="Proteomes" id="UP000183868">
    <property type="component" value="Chromosome"/>
</dbReference>
<dbReference type="STRING" id="880073.Cabys_153"/>
<dbReference type="HOGENOM" id="CLU_008156_0_0_0"/>
<dbReference type="PANTHER" id="PTHR43690:SF34">
    <property type="entry name" value="ZINC PROTEASE PQQL-LIKE"/>
    <property type="match status" value="1"/>
</dbReference>
<dbReference type="PaxDb" id="880073-Calab_0810"/>
<evidence type="ECO:0000313" key="13">
    <source>
        <dbReference type="EMBL" id="EHO40448.1"/>
    </source>
</evidence>
<keyword evidence="3 12" id="KW-0645">Protease</keyword>
<dbReference type="GO" id="GO:0006508">
    <property type="term" value="P:proteolysis"/>
    <property type="evidence" value="ECO:0007669"/>
    <property type="project" value="UniProtKB-KW"/>
</dbReference>
<feature type="domain" description="Peptidase M16 C-terminal" evidence="11">
    <location>
        <begin position="227"/>
        <end position="401"/>
    </location>
</feature>
<dbReference type="eggNOG" id="COG0612">
    <property type="taxonomic scope" value="Bacteria"/>
</dbReference>
<evidence type="ECO:0000259" key="10">
    <source>
        <dbReference type="Pfam" id="PF00675"/>
    </source>
</evidence>
<dbReference type="KEGG" id="caby:Cabys_153"/>
<dbReference type="PANTHER" id="PTHR43690">
    <property type="entry name" value="NARDILYSIN"/>
    <property type="match status" value="1"/>
</dbReference>
<dbReference type="FunCoup" id="H1XU05">
    <property type="interactions" value="158"/>
</dbReference>
<evidence type="ECO:0000256" key="7">
    <source>
        <dbReference type="ARBA" id="ARBA00023049"/>
    </source>
</evidence>
<keyword evidence="4" id="KW-0479">Metal-binding</keyword>
<evidence type="ECO:0000256" key="3">
    <source>
        <dbReference type="ARBA" id="ARBA00022670"/>
    </source>
</evidence>
<proteinExistence type="inferred from homology"/>
<dbReference type="InParanoid" id="H1XU05"/>
<evidence type="ECO:0000256" key="6">
    <source>
        <dbReference type="ARBA" id="ARBA00022833"/>
    </source>
</evidence>
<evidence type="ECO:0000256" key="9">
    <source>
        <dbReference type="SAM" id="SignalP"/>
    </source>
</evidence>
<dbReference type="Pfam" id="PF05193">
    <property type="entry name" value="Peptidase_M16_C"/>
    <property type="match status" value="2"/>
</dbReference>
<protein>
    <submittedName>
        <fullName evidence="13">Peptidase M16 domain protein</fullName>
    </submittedName>
    <submittedName>
        <fullName evidence="12">Zinc protease</fullName>
    </submittedName>
</protein>
<dbReference type="PROSITE" id="PS00143">
    <property type="entry name" value="INSULINASE"/>
    <property type="match status" value="1"/>
</dbReference>
<evidence type="ECO:0000313" key="15">
    <source>
        <dbReference type="Proteomes" id="UP000183868"/>
    </source>
</evidence>
<evidence type="ECO:0000256" key="4">
    <source>
        <dbReference type="ARBA" id="ARBA00022723"/>
    </source>
</evidence>
<keyword evidence="6" id="KW-0862">Zinc</keyword>
<keyword evidence="7" id="KW-0482">Metalloprotease</keyword>
<reference evidence="12 15" key="2">
    <citation type="submission" date="2016-11" db="EMBL/GenBank/DDBJ databases">
        <title>Genomic analysis of Caldithrix abyssi and proposal of a novel bacterial phylum Caldithrichaeota.</title>
        <authorList>
            <person name="Kublanov I."/>
            <person name="Sigalova O."/>
            <person name="Gavrilov S."/>
            <person name="Lebedinsky A."/>
            <person name="Ivanova N."/>
            <person name="Daum C."/>
            <person name="Reddy T."/>
            <person name="Klenk H.P."/>
            <person name="Goker M."/>
            <person name="Reva O."/>
            <person name="Miroshnichenko M."/>
            <person name="Kyprides N."/>
            <person name="Woyke T."/>
            <person name="Gelfand M."/>
        </authorList>
    </citation>
    <scope>NUCLEOTIDE SEQUENCE [LARGE SCALE GENOMIC DNA]</scope>
    <source>
        <strain evidence="12 15">LF13</strain>
    </source>
</reference>
<dbReference type="InterPro" id="IPR011249">
    <property type="entry name" value="Metalloenz_LuxS/M16"/>
</dbReference>
<feature type="chain" id="PRO_5010497887" evidence="9">
    <location>
        <begin position="21"/>
        <end position="948"/>
    </location>
</feature>
<comment type="cofactor">
    <cofactor evidence="1">
        <name>Zn(2+)</name>
        <dbReference type="ChEBI" id="CHEBI:29105"/>
    </cofactor>
</comment>
<dbReference type="GO" id="GO:0004222">
    <property type="term" value="F:metalloendopeptidase activity"/>
    <property type="evidence" value="ECO:0007669"/>
    <property type="project" value="InterPro"/>
</dbReference>
<keyword evidence="14" id="KW-1185">Reference proteome</keyword>
<dbReference type="InterPro" id="IPR001431">
    <property type="entry name" value="Pept_M16_Zn_BS"/>
</dbReference>
<evidence type="ECO:0000256" key="8">
    <source>
        <dbReference type="RuleBase" id="RU004447"/>
    </source>
</evidence>
<evidence type="ECO:0000256" key="1">
    <source>
        <dbReference type="ARBA" id="ARBA00001947"/>
    </source>
</evidence>
<dbReference type="PROSITE" id="PS51257">
    <property type="entry name" value="PROKAR_LIPOPROTEIN"/>
    <property type="match status" value="1"/>
</dbReference>
<accession>H1XU05</accession>
<reference evidence="13 14" key="1">
    <citation type="submission" date="2011-09" db="EMBL/GenBank/DDBJ databases">
        <title>The permanent draft genome of Caldithrix abyssi DSM 13497.</title>
        <authorList>
            <consortium name="US DOE Joint Genome Institute (JGI-PGF)"/>
            <person name="Lucas S."/>
            <person name="Han J."/>
            <person name="Lapidus A."/>
            <person name="Bruce D."/>
            <person name="Goodwin L."/>
            <person name="Pitluck S."/>
            <person name="Peters L."/>
            <person name="Kyrpides N."/>
            <person name="Mavromatis K."/>
            <person name="Ivanova N."/>
            <person name="Mikhailova N."/>
            <person name="Chertkov O."/>
            <person name="Detter J.C."/>
            <person name="Tapia R."/>
            <person name="Han C."/>
            <person name="Land M."/>
            <person name="Hauser L."/>
            <person name="Markowitz V."/>
            <person name="Cheng J.-F."/>
            <person name="Hugenholtz P."/>
            <person name="Woyke T."/>
            <person name="Wu D."/>
            <person name="Spring S."/>
            <person name="Brambilla E."/>
            <person name="Klenk H.-P."/>
            <person name="Eisen J.A."/>
        </authorList>
    </citation>
    <scope>NUCLEOTIDE SEQUENCE [LARGE SCALE GENOMIC DNA]</scope>
    <source>
        <strain evidence="13 14">DSM 13497</strain>
    </source>
</reference>
<feature type="domain" description="Peptidase M16 C-terminal" evidence="11">
    <location>
        <begin position="706"/>
        <end position="877"/>
    </location>
</feature>
<dbReference type="InterPro" id="IPR050626">
    <property type="entry name" value="Peptidase_M16"/>
</dbReference>
<dbReference type="InterPro" id="IPR011765">
    <property type="entry name" value="Pept_M16_N"/>
</dbReference>
<evidence type="ECO:0000313" key="12">
    <source>
        <dbReference type="EMBL" id="APF16904.1"/>
    </source>
</evidence>
<organism evidence="13 14">
    <name type="scientific">Caldithrix abyssi DSM 13497</name>
    <dbReference type="NCBI Taxonomy" id="880073"/>
    <lineage>
        <taxon>Bacteria</taxon>
        <taxon>Pseudomonadati</taxon>
        <taxon>Calditrichota</taxon>
        <taxon>Calditrichia</taxon>
        <taxon>Calditrichales</taxon>
        <taxon>Calditrichaceae</taxon>
        <taxon>Caldithrix</taxon>
    </lineage>
</organism>
<dbReference type="Gene3D" id="3.30.830.10">
    <property type="entry name" value="Metalloenzyme, LuxS/M16 peptidase-like"/>
    <property type="match status" value="4"/>
</dbReference>
<keyword evidence="9" id="KW-0732">Signal</keyword>
<dbReference type="GO" id="GO:0046872">
    <property type="term" value="F:metal ion binding"/>
    <property type="evidence" value="ECO:0007669"/>
    <property type="project" value="UniProtKB-KW"/>
</dbReference>
<gene>
    <name evidence="12" type="ORF">Cabys_153</name>
    <name evidence="13" type="ORF">Calab_0810</name>
</gene>
<dbReference type="EMBL" id="CM001402">
    <property type="protein sequence ID" value="EHO40448.1"/>
    <property type="molecule type" value="Genomic_DNA"/>
</dbReference>
<dbReference type="InterPro" id="IPR007863">
    <property type="entry name" value="Peptidase_M16_C"/>
</dbReference>
<keyword evidence="5" id="KW-0378">Hydrolase</keyword>
<evidence type="ECO:0000256" key="5">
    <source>
        <dbReference type="ARBA" id="ARBA00022801"/>
    </source>
</evidence>
<evidence type="ECO:0000313" key="14">
    <source>
        <dbReference type="Proteomes" id="UP000004671"/>
    </source>
</evidence>
<dbReference type="Proteomes" id="UP000004671">
    <property type="component" value="Chromosome"/>
</dbReference>